<dbReference type="AlphaFoldDB" id="Q8RIC0"/>
<feature type="region of interest" description="Disordered" evidence="1">
    <location>
        <begin position="1"/>
        <end position="24"/>
    </location>
</feature>
<name>Q8RIC0_FUSNN</name>
<proteinExistence type="predicted"/>
<dbReference type="PaxDb" id="190304-FN1681"/>
<dbReference type="BioCyc" id="FNUC190304:G1FZS-183-MONOMER"/>
<feature type="compositionally biased region" description="Basic and acidic residues" evidence="1">
    <location>
        <begin position="13"/>
        <end position="24"/>
    </location>
</feature>
<organism evidence="2">
    <name type="scientific">Fusobacterium nucleatum subsp. nucleatum (strain ATCC 25586 / DSM 15643 / BCRC 10681 / CIP 101130 / JCM 8532 / KCTC 2640 / LMG 13131 / VPI 4355)</name>
    <dbReference type="NCBI Taxonomy" id="190304"/>
    <lineage>
        <taxon>Bacteria</taxon>
        <taxon>Fusobacteriati</taxon>
        <taxon>Fusobacteriota</taxon>
        <taxon>Fusobacteriia</taxon>
        <taxon>Fusobacteriales</taxon>
        <taxon>Fusobacteriaceae</taxon>
        <taxon>Fusobacterium</taxon>
    </lineage>
</organism>
<dbReference type="EMBL" id="AE009951">
    <property type="protein sequence ID" value="AAL93796.1"/>
    <property type="molecule type" value="Genomic_DNA"/>
</dbReference>
<dbReference type="HOGENOM" id="CLU_3420984_0_0_0"/>
<evidence type="ECO:0000256" key="1">
    <source>
        <dbReference type="SAM" id="MobiDB-lite"/>
    </source>
</evidence>
<gene>
    <name evidence="2" type="ordered locus">FN1681</name>
</gene>
<reference evidence="2" key="1">
    <citation type="journal article" date="2002" name="J. Bacteriol.">
        <title>Genome sequence and analysis of the oral bacterium Fusobacterium nucleatum strain ATCC 25586.</title>
        <authorList>
            <person name="Kapatral V."/>
            <person name="Anderson I."/>
            <person name="Ivanova N."/>
            <person name="Reznik G."/>
            <person name="Los T."/>
            <person name="Lykidis A."/>
            <person name="Bhattacharyya A."/>
            <person name="Bartman A."/>
            <person name="Gardner W."/>
            <person name="Grechkin G."/>
            <person name="Zhu L."/>
            <person name="Vasieva O."/>
            <person name="Chu L."/>
            <person name="Kogan Y."/>
            <person name="Chaga O."/>
            <person name="Goltsman E."/>
            <person name="Bernal A."/>
            <person name="Larsen N."/>
            <person name="D'Souza M."/>
            <person name="Walunas T."/>
            <person name="Pusch G."/>
            <person name="Haselkorn R."/>
            <person name="Fonstein M."/>
            <person name="Kyrpides N."/>
            <person name="Overbeek R."/>
        </authorList>
    </citation>
    <scope>NUCLEOTIDE SEQUENCE [LARGE SCALE GENOMIC DNA]</scope>
    <source>
        <strain evidence="2">ATCC 25586</strain>
    </source>
</reference>
<protein>
    <submittedName>
        <fullName evidence="2">Uncharacterized protein</fullName>
    </submittedName>
</protein>
<dbReference type="EnsemblBacteria" id="AAL93796">
    <property type="protein sequence ID" value="AAL93796"/>
    <property type="gene ID" value="FN1681"/>
</dbReference>
<sequence>MTKLKKNNKLLSAKKENTLHTKDK</sequence>
<accession>Q8RIC0</accession>
<evidence type="ECO:0000313" key="2">
    <source>
        <dbReference type="EMBL" id="AAL93796.1"/>
    </source>
</evidence>
<dbReference type="KEGG" id="fnu:FN1681"/>
<dbReference type="InParanoid" id="Q8RIC0"/>